<organism evidence="1">
    <name type="scientific">viral metagenome</name>
    <dbReference type="NCBI Taxonomy" id="1070528"/>
    <lineage>
        <taxon>unclassified sequences</taxon>
        <taxon>metagenomes</taxon>
        <taxon>organismal metagenomes</taxon>
    </lineage>
</organism>
<name>A0A6C0BE51_9ZZZZ</name>
<accession>A0A6C0BE51</accession>
<sequence>MLVIQYNDTVFPVGLGDRIVSMISIKTICNILNRPFKINWIKENVKKYIDYSKYDYELYSNKSDDIEIIVSHEQKKLKSYLSEEQNIFPHTETHFYINQEISQYLFMNNLYKNNNYYKSIYNEYNNLFNDILKPTNYLLDNINKHIYKKKNIIGLQYRCGDKYMLTNGGEQHDTNYVEYINSSLQKIKNICDNKYENYNIFITSDYSDIYKETVNVFDKENVIYVDDIIQHIDRKSVDDDISKVFIDMYILSQKTTELYISICSNYGRVAALSSPHNNIYDVINLQKIDKKNLLSKEENYYSLNKKYNETREHIIEINNDDIQFYYGIDNSNSHNVTKYMMCYLKKNEIIDTKKSIHDIIPDMYPCMYKKLFIFNNHNLIHTINEEHTYLKENLLLKNNKIYIEKSIDNLTIYHNAGFFSCCSVKLMNIIQYYNKYGKIPDIVDSQYQFNWYKKDLSHDITFEYFENYNKNDIVFYKDGVDYLEGYQFSEYSKLDYENICPFIDKYFSVSHNINYIIDTMENKYNLNYENICVLFYRGNDKNRETHICSYIEYVIYAKNIMDKNPNIQFLIQSDETEFIEIMGKLFPNSFYFKDEIRHMKKCDDTVDIVMRETNNLYSKYYLAITLIMSKCKYIVCGSGNCSIWIMLYRGNCKNIYQNFNNKWYIT</sequence>
<evidence type="ECO:0000313" key="1">
    <source>
        <dbReference type="EMBL" id="QHS90416.1"/>
    </source>
</evidence>
<reference evidence="1" key="1">
    <citation type="journal article" date="2020" name="Nature">
        <title>Giant virus diversity and host interactions through global metagenomics.</title>
        <authorList>
            <person name="Schulz F."/>
            <person name="Roux S."/>
            <person name="Paez-Espino D."/>
            <person name="Jungbluth S."/>
            <person name="Walsh D.A."/>
            <person name="Denef V.J."/>
            <person name="McMahon K.D."/>
            <person name="Konstantinidis K.T."/>
            <person name="Eloe-Fadrosh E.A."/>
            <person name="Kyrpides N.C."/>
            <person name="Woyke T."/>
        </authorList>
    </citation>
    <scope>NUCLEOTIDE SEQUENCE</scope>
    <source>
        <strain evidence="1">GVMAG-M-3300010160-60</strain>
    </source>
</reference>
<dbReference type="EMBL" id="MN739135">
    <property type="protein sequence ID" value="QHS90416.1"/>
    <property type="molecule type" value="Genomic_DNA"/>
</dbReference>
<proteinExistence type="predicted"/>
<dbReference type="Gene3D" id="3.40.50.11350">
    <property type="match status" value="2"/>
</dbReference>
<dbReference type="AlphaFoldDB" id="A0A6C0BE51"/>
<protein>
    <submittedName>
        <fullName evidence="1">Uncharacterized protein</fullName>
    </submittedName>
</protein>